<evidence type="ECO:0000256" key="3">
    <source>
        <dbReference type="ARBA" id="ARBA00023125"/>
    </source>
</evidence>
<dbReference type="PANTHER" id="PTHR43140">
    <property type="entry name" value="TYPE-1 RESTRICTION ENZYME ECOKI SPECIFICITY PROTEIN"/>
    <property type="match status" value="1"/>
</dbReference>
<evidence type="ECO:0000256" key="1">
    <source>
        <dbReference type="ARBA" id="ARBA00010923"/>
    </source>
</evidence>
<reference evidence="6 7" key="1">
    <citation type="submission" date="2014-07" db="EMBL/GenBank/DDBJ databases">
        <title>Expanding our view of genomic diversity in Candidatus Accumulibacter clades.</title>
        <authorList>
            <person name="Skennerton C.T."/>
            <person name="Barr J.J."/>
            <person name="Slater F.R."/>
            <person name="Bond P.L."/>
            <person name="Tyson G.W."/>
        </authorList>
    </citation>
    <scope>NUCLEOTIDE SEQUENCE [LARGE SCALE GENOMIC DNA]</scope>
    <source>
        <strain evidence="7">SK-01</strain>
    </source>
</reference>
<dbReference type="STRING" id="1457154.CAPSK01_003707"/>
<name>A0A084XWC5_9PROT</name>
<dbReference type="GO" id="GO:0003677">
    <property type="term" value="F:DNA binding"/>
    <property type="evidence" value="ECO:0007669"/>
    <property type="project" value="UniProtKB-KW"/>
</dbReference>
<feature type="region of interest" description="Disordered" evidence="4">
    <location>
        <begin position="1"/>
        <end position="20"/>
    </location>
</feature>
<accession>A0A084XWC5</accession>
<dbReference type="Gene3D" id="1.10.287.1120">
    <property type="entry name" value="Bipartite methylase S protein"/>
    <property type="match status" value="1"/>
</dbReference>
<organism evidence="6 7">
    <name type="scientific">Candidatus Accumulibacter vicinus</name>
    <dbReference type="NCBI Taxonomy" id="2954382"/>
    <lineage>
        <taxon>Bacteria</taxon>
        <taxon>Pseudomonadati</taxon>
        <taxon>Pseudomonadota</taxon>
        <taxon>Betaproteobacteria</taxon>
        <taxon>Candidatus Accumulibacter</taxon>
    </lineage>
</organism>
<comment type="caution">
    <text evidence="6">The sequence shown here is derived from an EMBL/GenBank/DDBJ whole genome shotgun (WGS) entry which is preliminary data.</text>
</comment>
<evidence type="ECO:0000313" key="7">
    <source>
        <dbReference type="Proteomes" id="UP000019812"/>
    </source>
</evidence>
<dbReference type="SUPFAM" id="SSF116734">
    <property type="entry name" value="DNA methylase specificity domain"/>
    <property type="match status" value="2"/>
</dbReference>
<protein>
    <submittedName>
        <fullName evidence="6">Type I restriction enzyme EcoKI specificity protein</fullName>
    </submittedName>
</protein>
<dbReference type="InterPro" id="IPR044946">
    <property type="entry name" value="Restrct_endonuc_typeI_TRD_sf"/>
</dbReference>
<evidence type="ECO:0000259" key="5">
    <source>
        <dbReference type="Pfam" id="PF01420"/>
    </source>
</evidence>
<evidence type="ECO:0000256" key="2">
    <source>
        <dbReference type="ARBA" id="ARBA00022747"/>
    </source>
</evidence>
<gene>
    <name evidence="6" type="primary">hsdS_3</name>
    <name evidence="6" type="ORF">CAPSK01_003707</name>
</gene>
<dbReference type="AlphaFoldDB" id="A0A084XWC5"/>
<feature type="domain" description="Type I restriction modification DNA specificity" evidence="5">
    <location>
        <begin position="44"/>
        <end position="206"/>
    </location>
</feature>
<dbReference type="InterPro" id="IPR051212">
    <property type="entry name" value="Type-I_RE_S_subunit"/>
</dbReference>
<keyword evidence="3" id="KW-0238">DNA-binding</keyword>
<keyword evidence="2" id="KW-0680">Restriction system</keyword>
<dbReference type="PANTHER" id="PTHR43140:SF1">
    <property type="entry name" value="TYPE I RESTRICTION ENZYME ECOKI SPECIFICITY SUBUNIT"/>
    <property type="match status" value="1"/>
</dbReference>
<dbReference type="Pfam" id="PF01420">
    <property type="entry name" value="Methylase_S"/>
    <property type="match status" value="2"/>
</dbReference>
<evidence type="ECO:0000313" key="6">
    <source>
        <dbReference type="EMBL" id="KFB66769.1"/>
    </source>
</evidence>
<feature type="domain" description="Type I restriction modification DNA specificity" evidence="5">
    <location>
        <begin position="257"/>
        <end position="419"/>
    </location>
</feature>
<sequence>MMRSDTAAMRPAKWQDVGAGRRSVDSGIAAGGDGVSGADPRRAGWETIPLRYVCELNPSVAFDGFDEDDDLTFLPMDRVKSGYFIPNTDKLSKYGSSYTAFEDGDIVLAKVTPCFENGNIAIADGLVSGKGFGSSELFVIRPTTAERRFLFYYFQSLTFKQAGEASMTGAGGLKRVSPDILRQHHLPLPSQDIQRLIASYLDRETARIDGLIAEKERMLALLEEKRAALINRVVTRGLDPTARLRPSSQEWLGEIPAHWEMSRLKYLGETVLGLTFNPDDLVNEGEGMLVLRASNVKNRKIVLEDNIFVQTDIPQKLRTKPFDILICSRSGSRALIGKNALITNETSDLTFGAFMTVYRSSLNRFLFWVFNSTLFEFQAGAFGTSTINQLTTETLANMEVPTPPLEERDAIAEFLEQTSIRFDNTMSAVSQSIDLAKERRAALISAAVTGQIPLER</sequence>
<evidence type="ECO:0000256" key="4">
    <source>
        <dbReference type="SAM" id="MobiDB-lite"/>
    </source>
</evidence>
<proteinExistence type="inferred from homology"/>
<dbReference type="CDD" id="cd17260">
    <property type="entry name" value="RMtype1_S_EcoEI-TRD1-CR1_like"/>
    <property type="match status" value="1"/>
</dbReference>
<dbReference type="CDD" id="cd17265">
    <property type="entry name" value="RMtype1_S_Eco4255III-TRD2-CR2_like"/>
    <property type="match status" value="1"/>
</dbReference>
<dbReference type="Proteomes" id="UP000019812">
    <property type="component" value="Unassembled WGS sequence"/>
</dbReference>
<dbReference type="EMBL" id="JDSS02000037">
    <property type="protein sequence ID" value="KFB66769.1"/>
    <property type="molecule type" value="Genomic_DNA"/>
</dbReference>
<comment type="similarity">
    <text evidence="1">Belongs to the type-I restriction system S methylase family.</text>
</comment>
<dbReference type="InterPro" id="IPR000055">
    <property type="entry name" value="Restrct_endonuc_typeI_TRD"/>
</dbReference>
<dbReference type="GO" id="GO:0009307">
    <property type="term" value="P:DNA restriction-modification system"/>
    <property type="evidence" value="ECO:0007669"/>
    <property type="project" value="UniProtKB-KW"/>
</dbReference>
<dbReference type="Gene3D" id="3.90.220.20">
    <property type="entry name" value="DNA methylase specificity domains"/>
    <property type="match status" value="2"/>
</dbReference>